<dbReference type="UniPathway" id="UPA00059">
    <property type="reaction ID" value="UER00104"/>
</dbReference>
<keyword evidence="8 10" id="KW-0414">Isoprene biosynthesis</keyword>
<keyword evidence="7 10" id="KW-0464">Manganese</keyword>
<dbReference type="GO" id="GO:0008299">
    <property type="term" value="P:isoprenoid biosynthetic process"/>
    <property type="evidence" value="ECO:0007669"/>
    <property type="project" value="UniProtKB-UniRule"/>
</dbReference>
<dbReference type="Pfam" id="PF00293">
    <property type="entry name" value="NUDIX"/>
    <property type="match status" value="1"/>
</dbReference>
<feature type="binding site" evidence="10">
    <location>
        <position position="47"/>
    </location>
    <ligand>
        <name>Mn(2+)</name>
        <dbReference type="ChEBI" id="CHEBI:29035"/>
    </ligand>
</feature>
<feature type="active site" evidence="10 11">
    <location>
        <position position="82"/>
    </location>
</feature>
<keyword evidence="14" id="KW-1185">Reference proteome</keyword>
<dbReference type="PANTHER" id="PTHR10885">
    <property type="entry name" value="ISOPENTENYL-DIPHOSPHATE DELTA-ISOMERASE"/>
    <property type="match status" value="1"/>
</dbReference>
<dbReference type="OrthoDB" id="9809458at2"/>
<dbReference type="InterPro" id="IPR015797">
    <property type="entry name" value="NUDIX_hydrolase-like_dom_sf"/>
</dbReference>
<evidence type="ECO:0000256" key="3">
    <source>
        <dbReference type="ARBA" id="ARBA00012057"/>
    </source>
</evidence>
<evidence type="ECO:0000256" key="8">
    <source>
        <dbReference type="ARBA" id="ARBA00023229"/>
    </source>
</evidence>
<evidence type="ECO:0000259" key="12">
    <source>
        <dbReference type="PROSITE" id="PS51462"/>
    </source>
</evidence>
<dbReference type="GO" id="GO:0004452">
    <property type="term" value="F:isopentenyl-diphosphate delta-isomerase activity"/>
    <property type="evidence" value="ECO:0007669"/>
    <property type="project" value="UniProtKB-UniRule"/>
</dbReference>
<dbReference type="InterPro" id="IPR056375">
    <property type="entry name" value="Idi_bact"/>
</dbReference>
<dbReference type="GO" id="GO:0005737">
    <property type="term" value="C:cytoplasm"/>
    <property type="evidence" value="ECO:0007669"/>
    <property type="project" value="UniProtKB-SubCell"/>
</dbReference>
<dbReference type="AlphaFoldDB" id="A0A543KJP4"/>
<evidence type="ECO:0000256" key="1">
    <source>
        <dbReference type="ARBA" id="ARBA00004826"/>
    </source>
</evidence>
<dbReference type="PROSITE" id="PS51462">
    <property type="entry name" value="NUDIX"/>
    <property type="match status" value="1"/>
</dbReference>
<dbReference type="Gene3D" id="3.90.79.10">
    <property type="entry name" value="Nucleoside Triphosphate Pyrophosphohydrolase"/>
    <property type="match status" value="1"/>
</dbReference>
<feature type="binding site" evidence="10">
    <location>
        <position position="40"/>
    </location>
    <ligand>
        <name>Mn(2+)</name>
        <dbReference type="ChEBI" id="CHEBI:29035"/>
    </ligand>
</feature>
<dbReference type="SUPFAM" id="SSF55811">
    <property type="entry name" value="Nudix"/>
    <property type="match status" value="1"/>
</dbReference>
<keyword evidence="6 10" id="KW-0460">Magnesium</keyword>
<evidence type="ECO:0000313" key="14">
    <source>
        <dbReference type="Proteomes" id="UP000315133"/>
    </source>
</evidence>
<evidence type="ECO:0000256" key="4">
    <source>
        <dbReference type="ARBA" id="ARBA00022490"/>
    </source>
</evidence>
<gene>
    <name evidence="10" type="primary">idi</name>
    <name evidence="13" type="ORF">FB476_0139</name>
</gene>
<feature type="binding site" evidence="10">
    <location>
        <position position="129"/>
    </location>
    <ligand>
        <name>Mn(2+)</name>
        <dbReference type="ChEBI" id="CHEBI:29035"/>
    </ligand>
</feature>
<comment type="pathway">
    <text evidence="1 10">Isoprenoid biosynthesis; dimethylallyl diphosphate biosynthesis; dimethylallyl diphosphate from isopentenyl diphosphate: step 1/1.</text>
</comment>
<feature type="binding site" evidence="10">
    <location>
        <position position="102"/>
    </location>
    <ligand>
        <name>Mg(2+)</name>
        <dbReference type="ChEBI" id="CHEBI:18420"/>
    </ligand>
</feature>
<evidence type="ECO:0000256" key="11">
    <source>
        <dbReference type="PIRSR" id="PIRSR018427-1"/>
    </source>
</evidence>
<accession>A0A543KJP4</accession>
<dbReference type="GO" id="GO:0050992">
    <property type="term" value="P:dimethylallyl diphosphate biosynthetic process"/>
    <property type="evidence" value="ECO:0007669"/>
    <property type="project" value="UniProtKB-UniRule"/>
</dbReference>
<dbReference type="EC" id="5.3.3.2" evidence="3 10"/>
<dbReference type="FunFam" id="3.90.79.10:FF:000009">
    <property type="entry name" value="Isopentenyl-diphosphate Delta-isomerase"/>
    <property type="match status" value="1"/>
</dbReference>
<dbReference type="GO" id="GO:0046872">
    <property type="term" value="F:metal ion binding"/>
    <property type="evidence" value="ECO:0007669"/>
    <property type="project" value="UniProtKB-KW"/>
</dbReference>
<comment type="subcellular location">
    <subcellularLocation>
        <location evidence="10">Cytoplasm</location>
    </subcellularLocation>
</comment>
<evidence type="ECO:0000256" key="2">
    <source>
        <dbReference type="ARBA" id="ARBA00007579"/>
    </source>
</evidence>
<comment type="caution">
    <text evidence="13">The sequence shown here is derived from an EMBL/GenBank/DDBJ whole genome shotgun (WGS) entry which is preliminary data.</text>
</comment>
<comment type="cofactor">
    <cofactor evidence="10">
        <name>Mn(2+)</name>
        <dbReference type="ChEBI" id="CHEBI:29035"/>
    </cofactor>
    <text evidence="10">Binds 1 Mn(2+) ion per subunit.</text>
</comment>
<dbReference type="Proteomes" id="UP000315133">
    <property type="component" value="Unassembled WGS sequence"/>
</dbReference>
<feature type="domain" description="Nudix hydrolase" evidence="12">
    <location>
        <begin position="45"/>
        <end position="179"/>
    </location>
</feature>
<dbReference type="NCBIfam" id="NF002995">
    <property type="entry name" value="PRK03759.1"/>
    <property type="match status" value="1"/>
</dbReference>
<evidence type="ECO:0000313" key="13">
    <source>
        <dbReference type="EMBL" id="TQM95300.1"/>
    </source>
</evidence>
<feature type="active site" evidence="10 11">
    <location>
        <position position="131"/>
    </location>
</feature>
<name>A0A543KJP4_9MICO</name>
<dbReference type="PIRSF" id="PIRSF018427">
    <property type="entry name" value="Isopntndiph_ism"/>
    <property type="match status" value="1"/>
</dbReference>
<dbReference type="PANTHER" id="PTHR10885:SF0">
    <property type="entry name" value="ISOPENTENYL-DIPHOSPHATE DELTA-ISOMERASE"/>
    <property type="match status" value="1"/>
</dbReference>
<dbReference type="CDD" id="cd02885">
    <property type="entry name" value="NUDIX_IPP_Isomerase"/>
    <property type="match status" value="1"/>
</dbReference>
<keyword evidence="4 10" id="KW-0963">Cytoplasm</keyword>
<evidence type="ECO:0000256" key="5">
    <source>
        <dbReference type="ARBA" id="ARBA00022723"/>
    </source>
</evidence>
<comment type="cofactor">
    <cofactor evidence="10">
        <name>Mg(2+)</name>
        <dbReference type="ChEBI" id="CHEBI:18420"/>
    </cofactor>
    <text evidence="10">Binds 1 Mg(2+) ion per subunit. The magnesium ion binds only when substrate is bound.</text>
</comment>
<keyword evidence="5 10" id="KW-0479">Metal-binding</keyword>
<comment type="function">
    <text evidence="10">Catalyzes the 1,3-allylic rearrangement of the homoallylic substrate isopentenyl (IPP) to its highly electrophilic allylic isomer, dimethylallyl diphosphate (DMAPP).</text>
</comment>
<dbReference type="NCBIfam" id="TIGR02150">
    <property type="entry name" value="IPP_isom_1"/>
    <property type="match status" value="1"/>
</dbReference>
<dbReference type="EMBL" id="VFPU01000001">
    <property type="protein sequence ID" value="TQM95300.1"/>
    <property type="molecule type" value="Genomic_DNA"/>
</dbReference>
<dbReference type="RefSeq" id="WP_141817080.1">
    <property type="nucleotide sequence ID" value="NZ_BAAAIL010000003.1"/>
</dbReference>
<comment type="catalytic activity">
    <reaction evidence="10">
        <text>isopentenyl diphosphate = dimethylallyl diphosphate</text>
        <dbReference type="Rhea" id="RHEA:23284"/>
        <dbReference type="ChEBI" id="CHEBI:57623"/>
        <dbReference type="ChEBI" id="CHEBI:128769"/>
        <dbReference type="EC" id="5.3.3.2"/>
    </reaction>
</comment>
<evidence type="ECO:0000256" key="9">
    <source>
        <dbReference type="ARBA" id="ARBA00023235"/>
    </source>
</evidence>
<feature type="binding site" evidence="10">
    <location>
        <position position="131"/>
    </location>
    <ligand>
        <name>Mn(2+)</name>
        <dbReference type="ChEBI" id="CHEBI:29035"/>
    </ligand>
</feature>
<dbReference type="HAMAP" id="MF_00202">
    <property type="entry name" value="Idi"/>
    <property type="match status" value="1"/>
</dbReference>
<evidence type="ECO:0000256" key="10">
    <source>
        <dbReference type="HAMAP-Rule" id="MF_00202"/>
    </source>
</evidence>
<evidence type="ECO:0000256" key="6">
    <source>
        <dbReference type="ARBA" id="ARBA00022842"/>
    </source>
</evidence>
<evidence type="ECO:0000256" key="7">
    <source>
        <dbReference type="ARBA" id="ARBA00023211"/>
    </source>
</evidence>
<dbReference type="InterPro" id="IPR011876">
    <property type="entry name" value="IsopentenylPP_isomerase_typ1"/>
</dbReference>
<organism evidence="13 14">
    <name type="scientific">Ornithinimicrobium humiphilum</name>
    <dbReference type="NCBI Taxonomy" id="125288"/>
    <lineage>
        <taxon>Bacteria</taxon>
        <taxon>Bacillati</taxon>
        <taxon>Actinomycetota</taxon>
        <taxon>Actinomycetes</taxon>
        <taxon>Micrococcales</taxon>
        <taxon>Ornithinimicrobiaceae</taxon>
        <taxon>Ornithinimicrobium</taxon>
    </lineage>
</organism>
<comment type="similarity">
    <text evidence="2 10">Belongs to the IPP isomerase type 1 family.</text>
</comment>
<protein>
    <recommendedName>
        <fullName evidence="3 10">Isopentenyl-diphosphate Delta-isomerase</fullName>
        <shortName evidence="10">IPP isomerase</shortName>
        <ecNumber evidence="3 10">5.3.3.2</ecNumber>
    </recommendedName>
    <alternativeName>
        <fullName evidence="10">IPP:DMAPP isomerase</fullName>
    </alternativeName>
    <alternativeName>
        <fullName evidence="10">Isopentenyl pyrophosphate isomerase</fullName>
    </alternativeName>
</protein>
<reference evidence="13 14" key="1">
    <citation type="submission" date="2019-06" db="EMBL/GenBank/DDBJ databases">
        <title>Sequencing the genomes of 1000 actinobacteria strains.</title>
        <authorList>
            <person name="Klenk H.-P."/>
        </authorList>
    </citation>
    <scope>NUCLEOTIDE SEQUENCE [LARGE SCALE GENOMIC DNA]</scope>
    <source>
        <strain evidence="13 14">DSM 12362</strain>
    </source>
</reference>
<keyword evidence="9 10" id="KW-0413">Isomerase</keyword>
<dbReference type="InterPro" id="IPR000086">
    <property type="entry name" value="NUDIX_hydrolase_dom"/>
</dbReference>
<proteinExistence type="inferred from homology"/>
<feature type="binding site" evidence="10">
    <location>
        <position position="84"/>
    </location>
    <ligand>
        <name>Mn(2+)</name>
        <dbReference type="ChEBI" id="CHEBI:29035"/>
    </ligand>
</feature>
<sequence length="189" mass="20947">MTTASFHPPTADTATEVPDEVVLLDEQGMPIGTAPRATVHSTDTPLHLAFSCHLSDEEGRVLLTRRALAKRTWPGVWTNAFCGHPRPGEDVLDAIRRHARTELGVEITDVQPLLPDFRYRAVDAAGVVENEVCPVFTARTSQLPVPDPDEVMELVWVTPEQLRDAATAAPWALSPWLREQLTELEQRQA</sequence>